<protein>
    <submittedName>
        <fullName evidence="1">Cytochrome b5 isoform A</fullName>
    </submittedName>
</protein>
<evidence type="ECO:0000313" key="1">
    <source>
        <dbReference type="EMBL" id="KAF7842725.1"/>
    </source>
</evidence>
<keyword evidence="2" id="KW-1185">Reference proteome</keyword>
<dbReference type="EMBL" id="JAAIUW010000002">
    <property type="protein sequence ID" value="KAF7842725.1"/>
    <property type="molecule type" value="Genomic_DNA"/>
</dbReference>
<proteinExistence type="predicted"/>
<comment type="caution">
    <text evidence="1">The sequence shown here is derived from an EMBL/GenBank/DDBJ whole genome shotgun (WGS) entry which is preliminary data.</text>
</comment>
<dbReference type="AlphaFoldDB" id="A0A834XCL0"/>
<sequence length="230" mass="25677">MPTTTEMPTTATGTAQYFFVKCKKPSEFSIIGSATGFLEVTSVDLSSSPMKKVSIRSLALLLWPASSKSSVASFASSKLKYKIISRYPLTRKYKIKLKTEHSNYSLSDLKTKTHTLYTREFGLEKKGWSFGSTCSCTRSTSPLSFNALNSSFLGRLRFWLRHHSSLIKQGMHDDSFLIGMSLEFEIRVFRLGHQARNGRHVISYRDVVKSLGMVASGPKNGLRLRLANGG</sequence>
<gene>
    <name evidence="1" type="ORF">G2W53_005023</name>
</gene>
<evidence type="ECO:0000313" key="2">
    <source>
        <dbReference type="Proteomes" id="UP000634136"/>
    </source>
</evidence>
<organism evidence="1 2">
    <name type="scientific">Senna tora</name>
    <dbReference type="NCBI Taxonomy" id="362788"/>
    <lineage>
        <taxon>Eukaryota</taxon>
        <taxon>Viridiplantae</taxon>
        <taxon>Streptophyta</taxon>
        <taxon>Embryophyta</taxon>
        <taxon>Tracheophyta</taxon>
        <taxon>Spermatophyta</taxon>
        <taxon>Magnoliopsida</taxon>
        <taxon>eudicotyledons</taxon>
        <taxon>Gunneridae</taxon>
        <taxon>Pentapetalae</taxon>
        <taxon>rosids</taxon>
        <taxon>fabids</taxon>
        <taxon>Fabales</taxon>
        <taxon>Fabaceae</taxon>
        <taxon>Caesalpinioideae</taxon>
        <taxon>Cassia clade</taxon>
        <taxon>Senna</taxon>
    </lineage>
</organism>
<accession>A0A834XCL0</accession>
<dbReference type="Proteomes" id="UP000634136">
    <property type="component" value="Unassembled WGS sequence"/>
</dbReference>
<reference evidence="1" key="1">
    <citation type="submission" date="2020-09" db="EMBL/GenBank/DDBJ databases">
        <title>Genome-Enabled Discovery of Anthraquinone Biosynthesis in Senna tora.</title>
        <authorList>
            <person name="Kang S.-H."/>
            <person name="Pandey R.P."/>
            <person name="Lee C.-M."/>
            <person name="Sim J.-S."/>
            <person name="Jeong J.-T."/>
            <person name="Choi B.-S."/>
            <person name="Jung M."/>
            <person name="Ginzburg D."/>
            <person name="Zhao K."/>
            <person name="Won S.Y."/>
            <person name="Oh T.-J."/>
            <person name="Yu Y."/>
            <person name="Kim N.-H."/>
            <person name="Lee O.R."/>
            <person name="Lee T.-H."/>
            <person name="Bashyal P."/>
            <person name="Kim T.-S."/>
            <person name="Lee W.-H."/>
            <person name="Kawkins C."/>
            <person name="Kim C.-K."/>
            <person name="Kim J.S."/>
            <person name="Ahn B.O."/>
            <person name="Rhee S.Y."/>
            <person name="Sohng J.K."/>
        </authorList>
    </citation>
    <scope>NUCLEOTIDE SEQUENCE</scope>
    <source>
        <tissue evidence="1">Leaf</tissue>
    </source>
</reference>
<name>A0A834XCL0_9FABA</name>